<sequence length="546" mass="58410">MRHEPAGNQHTRRDLFRTGGALLAAAAAAPLLPATAVARTRPVAAGPAGPAAGWQSDVVHYGSGGKLVYVADRNGNRIPDFSFAGYRNGEAPLPEIPAVRTIGPVSGDNTAHIQAALNEVGQLEPDENGFRGAVLLRPGTYRVSGTIRVNRTGVVLRGSGESVDPAIGTIIRATGSSKQTYVIEVGGQTDEWTTEVPGTRTDVTSDFVQVGSRTFTVADTSQLSVGDNLIINHPCTQKWLNAIDGGGTGDKPSWGVGERPIIYNRYIRDIQGKEVTVCAPVFNHLDRSLAQSSVYVWDNTGLVHDVGIESLRVDIQASGAEDENHAQSGIRLRRVEDAWVRDVTVLHFSFAGIDTRAATRITVRDVRASHPRSRIAGGRRYNFNAGALAQQVLFQGLWASHARHAFVANGTSRTSGCVWQDGYNDSGYSESGGHHRWSQGLLLDNIKELNSNSGRGHVIALHCRGGQGTGHGWSSVHSVAWNCTVDNGKHVAVQRPPTAQNYAIGTTGKANANGWTKQPAGHIEGTNRGGLEPSSLYKAQLSERLT</sequence>
<dbReference type="Gene3D" id="2.160.20.10">
    <property type="entry name" value="Single-stranded right-handed beta-helix, Pectin lyase-like"/>
    <property type="match status" value="1"/>
</dbReference>
<dbReference type="AlphaFoldDB" id="A0A1I1BEI4"/>
<dbReference type="RefSeq" id="WP_091675061.1">
    <property type="nucleotide sequence ID" value="NZ_FOKG01000013.1"/>
</dbReference>
<evidence type="ECO:0000256" key="1">
    <source>
        <dbReference type="SAM" id="MobiDB-lite"/>
    </source>
</evidence>
<evidence type="ECO:0008006" key="4">
    <source>
        <dbReference type="Google" id="ProtNLM"/>
    </source>
</evidence>
<name>A0A1I1BEI4_9PSEU</name>
<dbReference type="STRING" id="490629.SAMN05216266_113155"/>
<dbReference type="InterPro" id="IPR011050">
    <property type="entry name" value="Pectin_lyase_fold/virulence"/>
</dbReference>
<protein>
    <recommendedName>
        <fullName evidence="4">Pectate lyase superfamily protein</fullName>
    </recommendedName>
</protein>
<reference evidence="3" key="1">
    <citation type="submission" date="2016-10" db="EMBL/GenBank/DDBJ databases">
        <authorList>
            <person name="Varghese N."/>
            <person name="Submissions S."/>
        </authorList>
    </citation>
    <scope>NUCLEOTIDE SEQUENCE [LARGE SCALE GENOMIC DNA]</scope>
    <source>
        <strain evidence="3">CGMCC 4.3568</strain>
    </source>
</reference>
<keyword evidence="3" id="KW-1185">Reference proteome</keyword>
<gene>
    <name evidence="2" type="ORF">SAMN05216266_113155</name>
</gene>
<dbReference type="PROSITE" id="PS51318">
    <property type="entry name" value="TAT"/>
    <property type="match status" value="1"/>
</dbReference>
<dbReference type="InterPro" id="IPR006311">
    <property type="entry name" value="TAT_signal"/>
</dbReference>
<dbReference type="Proteomes" id="UP000243799">
    <property type="component" value="Unassembled WGS sequence"/>
</dbReference>
<dbReference type="InterPro" id="IPR012334">
    <property type="entry name" value="Pectin_lyas_fold"/>
</dbReference>
<accession>A0A1I1BEI4</accession>
<feature type="region of interest" description="Disordered" evidence="1">
    <location>
        <begin position="510"/>
        <end position="536"/>
    </location>
</feature>
<dbReference type="OrthoDB" id="2479530at2"/>
<evidence type="ECO:0000313" key="2">
    <source>
        <dbReference type="EMBL" id="SFB48527.1"/>
    </source>
</evidence>
<evidence type="ECO:0000313" key="3">
    <source>
        <dbReference type="Proteomes" id="UP000243799"/>
    </source>
</evidence>
<proteinExistence type="predicted"/>
<dbReference type="SUPFAM" id="SSF51126">
    <property type="entry name" value="Pectin lyase-like"/>
    <property type="match status" value="1"/>
</dbReference>
<organism evidence="2 3">
    <name type="scientific">Amycolatopsis marina</name>
    <dbReference type="NCBI Taxonomy" id="490629"/>
    <lineage>
        <taxon>Bacteria</taxon>
        <taxon>Bacillati</taxon>
        <taxon>Actinomycetota</taxon>
        <taxon>Actinomycetes</taxon>
        <taxon>Pseudonocardiales</taxon>
        <taxon>Pseudonocardiaceae</taxon>
        <taxon>Amycolatopsis</taxon>
    </lineage>
</organism>
<dbReference type="EMBL" id="FOKG01000013">
    <property type="protein sequence ID" value="SFB48527.1"/>
    <property type="molecule type" value="Genomic_DNA"/>
</dbReference>